<name>A0A9P7B6R8_MAUEX</name>
<evidence type="ECO:0000313" key="1">
    <source>
        <dbReference type="EMBL" id="KAG0661439.1"/>
    </source>
</evidence>
<proteinExistence type="predicted"/>
<dbReference type="AlphaFoldDB" id="A0A9P7B6R8"/>
<protein>
    <submittedName>
        <fullName evidence="1">Uncharacterized protein</fullName>
    </submittedName>
</protein>
<gene>
    <name evidence="1" type="ORF">C6P45_001373</name>
</gene>
<sequence length="178" mass="20826">MDSNIIESSIVKETSDTLKDKENLSNYFTRRYLENPDFVNQIEKAVTEEPAIKEIKEMLALLKDLSPNKETVTTDGKPVETEVTYNFDWNIIYDLSSKIIEEYSQQIDSIFKELEIVNKILGYWQEAGFSYDAHLGLKVMNNHEQWTENKRKYLKYRQGQLDSTVKEIADSVGRLERD</sequence>
<reference evidence="1 2" key="1">
    <citation type="submission" date="2020-11" db="EMBL/GenBank/DDBJ databases">
        <title>Kefir isolates.</title>
        <authorList>
            <person name="Marcisauskas S."/>
            <person name="Kim Y."/>
            <person name="Blasche S."/>
        </authorList>
    </citation>
    <scope>NUCLEOTIDE SEQUENCE [LARGE SCALE GENOMIC DNA]</scope>
    <source>
        <strain evidence="1 2">OG2</strain>
    </source>
</reference>
<organism evidence="1 2">
    <name type="scientific">Maudiozyma exigua</name>
    <name type="common">Yeast</name>
    <name type="synonym">Kazachstania exigua</name>
    <dbReference type="NCBI Taxonomy" id="34358"/>
    <lineage>
        <taxon>Eukaryota</taxon>
        <taxon>Fungi</taxon>
        <taxon>Dikarya</taxon>
        <taxon>Ascomycota</taxon>
        <taxon>Saccharomycotina</taxon>
        <taxon>Saccharomycetes</taxon>
        <taxon>Saccharomycetales</taxon>
        <taxon>Saccharomycetaceae</taxon>
        <taxon>Maudiozyma</taxon>
    </lineage>
</organism>
<evidence type="ECO:0000313" key="2">
    <source>
        <dbReference type="Proteomes" id="UP000750334"/>
    </source>
</evidence>
<comment type="caution">
    <text evidence="1">The sequence shown here is derived from an EMBL/GenBank/DDBJ whole genome shotgun (WGS) entry which is preliminary data.</text>
</comment>
<dbReference type="EMBL" id="PUHR01000160">
    <property type="protein sequence ID" value="KAG0661439.1"/>
    <property type="molecule type" value="Genomic_DNA"/>
</dbReference>
<dbReference type="OrthoDB" id="4067025at2759"/>
<keyword evidence="2" id="KW-1185">Reference proteome</keyword>
<accession>A0A9P7B6R8</accession>
<dbReference type="Proteomes" id="UP000750334">
    <property type="component" value="Unassembled WGS sequence"/>
</dbReference>